<dbReference type="PRINTS" id="PR00259">
    <property type="entry name" value="TMFOUR"/>
</dbReference>
<gene>
    <name evidence="6" type="ORF">Fcan01_05075</name>
</gene>
<evidence type="ECO:0000256" key="3">
    <source>
        <dbReference type="ARBA" id="ARBA00022989"/>
    </source>
</evidence>
<keyword evidence="3 5" id="KW-1133">Transmembrane helix</keyword>
<dbReference type="GO" id="GO:0016020">
    <property type="term" value="C:membrane"/>
    <property type="evidence" value="ECO:0007669"/>
    <property type="project" value="UniProtKB-SubCell"/>
</dbReference>
<feature type="transmembrane region" description="Helical" evidence="5">
    <location>
        <begin position="277"/>
        <end position="302"/>
    </location>
</feature>
<feature type="transmembrane region" description="Helical" evidence="5">
    <location>
        <begin position="16"/>
        <end position="41"/>
    </location>
</feature>
<evidence type="ECO:0000313" key="7">
    <source>
        <dbReference type="Proteomes" id="UP000198287"/>
    </source>
</evidence>
<comment type="subcellular location">
    <subcellularLocation>
        <location evidence="1">Membrane</location>
        <topology evidence="1">Multi-pass membrane protein</topology>
    </subcellularLocation>
</comment>
<dbReference type="AlphaFoldDB" id="A0A226ETV4"/>
<reference evidence="6 7" key="1">
    <citation type="submission" date="2015-12" db="EMBL/GenBank/DDBJ databases">
        <title>The genome of Folsomia candida.</title>
        <authorList>
            <person name="Faddeeva A."/>
            <person name="Derks M.F."/>
            <person name="Anvar Y."/>
            <person name="Smit S."/>
            <person name="Van Straalen N."/>
            <person name="Roelofs D."/>
        </authorList>
    </citation>
    <scope>NUCLEOTIDE SEQUENCE [LARGE SCALE GENOMIC DNA]</scope>
    <source>
        <strain evidence="6 7">VU population</strain>
        <tissue evidence="6">Whole body</tissue>
    </source>
</reference>
<evidence type="ECO:0000256" key="2">
    <source>
        <dbReference type="ARBA" id="ARBA00022692"/>
    </source>
</evidence>
<accession>A0A226ETV4</accession>
<keyword evidence="4 5" id="KW-0472">Membrane</keyword>
<protein>
    <submittedName>
        <fullName evidence="6">Tetraspanin-3</fullName>
    </submittedName>
</protein>
<proteinExistence type="predicted"/>
<dbReference type="EMBL" id="LNIX01000002">
    <property type="protein sequence ID" value="OXA60484.1"/>
    <property type="molecule type" value="Genomic_DNA"/>
</dbReference>
<dbReference type="Pfam" id="PF00335">
    <property type="entry name" value="Tetraspanin"/>
    <property type="match status" value="1"/>
</dbReference>
<feature type="transmembrane region" description="Helical" evidence="5">
    <location>
        <begin position="99"/>
        <end position="124"/>
    </location>
</feature>
<dbReference type="Proteomes" id="UP000198287">
    <property type="component" value="Unassembled WGS sequence"/>
</dbReference>
<name>A0A226ETV4_FOLCA</name>
<dbReference type="OMA" id="MATNHTH"/>
<dbReference type="InterPro" id="IPR018499">
    <property type="entry name" value="Tetraspanin/Peripherin"/>
</dbReference>
<sequence length="324" mass="36473">MLEEEMSLSGTKCTRLVLIFCNVIFSWISGGLLVLFGGASLYDPSYIQTFTLLSLDNVPQYMFILFALSIIALGGFIITLGLFGCFGTLCDNNCIIKTYVYLLIFVFVAEIGLAAGSLYIYFIFPSVATELKGSLVEKLKTDFGYPYELAFNTAVDFTQATLHCCGFNNYTDYDQSSWRSMALNNGLQVPYTCCSTTPISLSRWSMATNHTHPYDGDDDDHNLFREASSTESFYISSSTESSSWVKRCQSVNPMESDDYLYVNGCWDQVEQLYTRHALFTAILFASLALLQIVGVLFPICWLRRAEKSQQQVRIRTSRQAQPLL</sequence>
<dbReference type="InterPro" id="IPR008952">
    <property type="entry name" value="Tetraspanin_EC2_sf"/>
</dbReference>
<comment type="caution">
    <text evidence="6">The sequence shown here is derived from an EMBL/GenBank/DDBJ whole genome shotgun (WGS) entry which is preliminary data.</text>
</comment>
<evidence type="ECO:0000256" key="1">
    <source>
        <dbReference type="ARBA" id="ARBA00004141"/>
    </source>
</evidence>
<feature type="transmembrane region" description="Helical" evidence="5">
    <location>
        <begin position="61"/>
        <end position="87"/>
    </location>
</feature>
<dbReference type="Gene3D" id="1.10.1450.10">
    <property type="entry name" value="Tetraspanin"/>
    <property type="match status" value="1"/>
</dbReference>
<keyword evidence="7" id="KW-1185">Reference proteome</keyword>
<evidence type="ECO:0000256" key="5">
    <source>
        <dbReference type="SAM" id="Phobius"/>
    </source>
</evidence>
<dbReference type="SUPFAM" id="SSF48652">
    <property type="entry name" value="Tetraspanin"/>
    <property type="match status" value="1"/>
</dbReference>
<keyword evidence="2 5" id="KW-0812">Transmembrane</keyword>
<dbReference type="PANTHER" id="PTHR19282">
    <property type="entry name" value="TETRASPANIN"/>
    <property type="match status" value="1"/>
</dbReference>
<organism evidence="6 7">
    <name type="scientific">Folsomia candida</name>
    <name type="common">Springtail</name>
    <dbReference type="NCBI Taxonomy" id="158441"/>
    <lineage>
        <taxon>Eukaryota</taxon>
        <taxon>Metazoa</taxon>
        <taxon>Ecdysozoa</taxon>
        <taxon>Arthropoda</taxon>
        <taxon>Hexapoda</taxon>
        <taxon>Collembola</taxon>
        <taxon>Entomobryomorpha</taxon>
        <taxon>Isotomoidea</taxon>
        <taxon>Isotomidae</taxon>
        <taxon>Proisotominae</taxon>
        <taxon>Folsomia</taxon>
    </lineage>
</organism>
<dbReference type="OrthoDB" id="5870230at2759"/>
<evidence type="ECO:0000313" key="6">
    <source>
        <dbReference type="EMBL" id="OXA60484.1"/>
    </source>
</evidence>
<evidence type="ECO:0000256" key="4">
    <source>
        <dbReference type="ARBA" id="ARBA00023136"/>
    </source>
</evidence>